<dbReference type="PANTHER" id="PTHR30055">
    <property type="entry name" value="HTH-TYPE TRANSCRIPTIONAL REGULATOR RUTR"/>
    <property type="match status" value="1"/>
</dbReference>
<dbReference type="AlphaFoldDB" id="A0A1X1Y7L7"/>
<evidence type="ECO:0000256" key="2">
    <source>
        <dbReference type="ARBA" id="ARBA00023125"/>
    </source>
</evidence>
<evidence type="ECO:0000259" key="6">
    <source>
        <dbReference type="PROSITE" id="PS50977"/>
    </source>
</evidence>
<evidence type="ECO:0000256" key="3">
    <source>
        <dbReference type="ARBA" id="ARBA00023163"/>
    </source>
</evidence>
<feature type="region of interest" description="Disordered" evidence="5">
    <location>
        <begin position="1"/>
        <end position="26"/>
    </location>
</feature>
<dbReference type="Proteomes" id="UP000193866">
    <property type="component" value="Unassembled WGS sequence"/>
</dbReference>
<proteinExistence type="predicted"/>
<dbReference type="Gene3D" id="1.10.10.60">
    <property type="entry name" value="Homeodomain-like"/>
    <property type="match status" value="1"/>
</dbReference>
<dbReference type="Gene3D" id="1.10.357.10">
    <property type="entry name" value="Tetracycline Repressor, domain 2"/>
    <property type="match status" value="1"/>
</dbReference>
<reference evidence="7 8" key="1">
    <citation type="submission" date="2016-01" db="EMBL/GenBank/DDBJ databases">
        <title>The new phylogeny of the genus Mycobacterium.</title>
        <authorList>
            <person name="Tarcisio F."/>
            <person name="Conor M."/>
            <person name="Antonella G."/>
            <person name="Elisabetta G."/>
            <person name="Giulia F.S."/>
            <person name="Sara T."/>
            <person name="Anna F."/>
            <person name="Clotilde B."/>
            <person name="Roberto B."/>
            <person name="Veronica D.S."/>
            <person name="Fabio R."/>
            <person name="Monica P."/>
            <person name="Olivier J."/>
            <person name="Enrico T."/>
            <person name="Nicola S."/>
        </authorList>
    </citation>
    <scope>NUCLEOTIDE SEQUENCE [LARGE SCALE GENOMIC DNA]</scope>
    <source>
        <strain evidence="7 8">DSM 45394</strain>
    </source>
</reference>
<dbReference type="EMBL" id="LQPG01000055">
    <property type="protein sequence ID" value="ORW07065.1"/>
    <property type="molecule type" value="Genomic_DNA"/>
</dbReference>
<dbReference type="InterPro" id="IPR009057">
    <property type="entry name" value="Homeodomain-like_sf"/>
</dbReference>
<dbReference type="Pfam" id="PF02909">
    <property type="entry name" value="TetR_C_1"/>
    <property type="match status" value="1"/>
</dbReference>
<sequence length="247" mass="27917">MDADDRDPQRRPHVEDIGTADGPRVSPQLSRDGILEMAIDFIDRHGLAKLTMRRLGAACGVEAMALYRYVHGRGDLLTGVVDHIIDRLYTDQLAARRQEDGWQDYLVRLAHGVRQIALDHPEVFPLVATQAPEAPWVRPPLRSLRWMESFLDTLISYGFDDSAAVAAYRSYTTFLVGHLLLEVSARGADLHPDEAILEGSRGSERNLTDYRHLHRLQPMLSQDHSTAEFEEALEAMLDRLEVLLARD</sequence>
<keyword evidence="3" id="KW-0804">Transcription</keyword>
<dbReference type="PROSITE" id="PS50977">
    <property type="entry name" value="HTH_TETR_2"/>
    <property type="match status" value="1"/>
</dbReference>
<dbReference type="InterPro" id="IPR036271">
    <property type="entry name" value="Tet_transcr_reg_TetR-rel_C_sf"/>
</dbReference>
<organism evidence="7 8">
    <name type="scientific">Mycolicibacter longobardus</name>
    <dbReference type="NCBI Taxonomy" id="1108812"/>
    <lineage>
        <taxon>Bacteria</taxon>
        <taxon>Bacillati</taxon>
        <taxon>Actinomycetota</taxon>
        <taxon>Actinomycetes</taxon>
        <taxon>Mycobacteriales</taxon>
        <taxon>Mycobacteriaceae</taxon>
        <taxon>Mycolicibacter</taxon>
    </lineage>
</organism>
<name>A0A1X1Y7L7_9MYCO</name>
<dbReference type="InterPro" id="IPR004111">
    <property type="entry name" value="Repressor_TetR_C"/>
</dbReference>
<keyword evidence="8" id="KW-1185">Reference proteome</keyword>
<comment type="caution">
    <text evidence="7">The sequence shown here is derived from an EMBL/GenBank/DDBJ whole genome shotgun (WGS) entry which is preliminary data.</text>
</comment>
<dbReference type="GO" id="GO:0003700">
    <property type="term" value="F:DNA-binding transcription factor activity"/>
    <property type="evidence" value="ECO:0007669"/>
    <property type="project" value="TreeGrafter"/>
</dbReference>
<keyword evidence="1" id="KW-0805">Transcription regulation</keyword>
<keyword evidence="2 4" id="KW-0238">DNA-binding</keyword>
<protein>
    <submittedName>
        <fullName evidence="7">TetR family transcriptional regulator</fullName>
    </submittedName>
</protein>
<dbReference type="SUPFAM" id="SSF46689">
    <property type="entry name" value="Homeodomain-like"/>
    <property type="match status" value="1"/>
</dbReference>
<dbReference type="InterPro" id="IPR050109">
    <property type="entry name" value="HTH-type_TetR-like_transc_reg"/>
</dbReference>
<evidence type="ECO:0000256" key="1">
    <source>
        <dbReference type="ARBA" id="ARBA00023015"/>
    </source>
</evidence>
<feature type="compositionally biased region" description="Basic and acidic residues" evidence="5">
    <location>
        <begin position="1"/>
        <end position="16"/>
    </location>
</feature>
<evidence type="ECO:0000313" key="7">
    <source>
        <dbReference type="EMBL" id="ORW07065.1"/>
    </source>
</evidence>
<evidence type="ECO:0000256" key="4">
    <source>
        <dbReference type="PROSITE-ProRule" id="PRU00335"/>
    </source>
</evidence>
<dbReference type="STRING" id="1108812.AWC16_22795"/>
<feature type="domain" description="HTH tetR-type" evidence="6">
    <location>
        <begin position="28"/>
        <end position="88"/>
    </location>
</feature>
<dbReference type="PANTHER" id="PTHR30055:SF151">
    <property type="entry name" value="TRANSCRIPTIONAL REGULATORY PROTEIN"/>
    <property type="match status" value="1"/>
</dbReference>
<gene>
    <name evidence="7" type="ORF">AWC16_22795</name>
</gene>
<dbReference type="InterPro" id="IPR001647">
    <property type="entry name" value="HTH_TetR"/>
</dbReference>
<evidence type="ECO:0000313" key="8">
    <source>
        <dbReference type="Proteomes" id="UP000193866"/>
    </source>
</evidence>
<feature type="DNA-binding region" description="H-T-H motif" evidence="4">
    <location>
        <begin position="51"/>
        <end position="70"/>
    </location>
</feature>
<evidence type="ECO:0000256" key="5">
    <source>
        <dbReference type="SAM" id="MobiDB-lite"/>
    </source>
</evidence>
<dbReference type="GO" id="GO:0000976">
    <property type="term" value="F:transcription cis-regulatory region binding"/>
    <property type="evidence" value="ECO:0007669"/>
    <property type="project" value="TreeGrafter"/>
</dbReference>
<dbReference type="GO" id="GO:0045892">
    <property type="term" value="P:negative regulation of DNA-templated transcription"/>
    <property type="evidence" value="ECO:0007669"/>
    <property type="project" value="InterPro"/>
</dbReference>
<accession>A0A1X1Y7L7</accession>
<dbReference type="SUPFAM" id="SSF48498">
    <property type="entry name" value="Tetracyclin repressor-like, C-terminal domain"/>
    <property type="match status" value="1"/>
</dbReference>